<dbReference type="PANTHER" id="PTHR34039">
    <property type="entry name" value="UPF0102 PROTEIN YRAN"/>
    <property type="match status" value="1"/>
</dbReference>
<dbReference type="PANTHER" id="PTHR34039:SF1">
    <property type="entry name" value="UPF0102 PROTEIN YRAN"/>
    <property type="match status" value="1"/>
</dbReference>
<dbReference type="NCBIfam" id="TIGR00252">
    <property type="entry name" value="YraN family protein"/>
    <property type="match status" value="1"/>
</dbReference>
<dbReference type="Pfam" id="PF02021">
    <property type="entry name" value="UPF0102"/>
    <property type="match status" value="1"/>
</dbReference>
<dbReference type="AlphaFoldDB" id="A0AA96WJK6"/>
<dbReference type="EMBL" id="CP053586">
    <property type="protein sequence ID" value="WNZ22541.1"/>
    <property type="molecule type" value="Genomic_DNA"/>
</dbReference>
<protein>
    <recommendedName>
        <fullName evidence="2">UPF0102 protein HJG54_06490</fullName>
    </recommendedName>
</protein>
<sequence length="148" mass="16907">MSQQIGRLAETLVANWLKQQNWQILAQRWHCRWGELDLVAFTETPQPWIAFVEVKARSSGNWDADGLLAITPAKQEKLLRAAQLFLSTYPEQAELPCRFDVAIVHYQQVYDQPQSSPMTSPPTVELGQPLPMGQYCLMLQDYIVAAFE</sequence>
<comment type="similarity">
    <text evidence="1 2">Belongs to the UPF0102 family.</text>
</comment>
<dbReference type="SUPFAM" id="SSF52980">
    <property type="entry name" value="Restriction endonuclease-like"/>
    <property type="match status" value="1"/>
</dbReference>
<evidence type="ECO:0000313" key="3">
    <source>
        <dbReference type="EMBL" id="WNZ22541.1"/>
    </source>
</evidence>
<evidence type="ECO:0000256" key="1">
    <source>
        <dbReference type="ARBA" id="ARBA00006738"/>
    </source>
</evidence>
<organism evidence="3">
    <name type="scientific">Leptolyngbya sp. NK1-12</name>
    <dbReference type="NCBI Taxonomy" id="2547451"/>
    <lineage>
        <taxon>Bacteria</taxon>
        <taxon>Bacillati</taxon>
        <taxon>Cyanobacteriota</taxon>
        <taxon>Cyanophyceae</taxon>
        <taxon>Leptolyngbyales</taxon>
        <taxon>Leptolyngbyaceae</taxon>
        <taxon>Leptolyngbya group</taxon>
        <taxon>Leptolyngbya</taxon>
    </lineage>
</organism>
<dbReference type="InterPro" id="IPR011335">
    <property type="entry name" value="Restrct_endonuc-II-like"/>
</dbReference>
<dbReference type="GO" id="GO:0003676">
    <property type="term" value="F:nucleic acid binding"/>
    <property type="evidence" value="ECO:0007669"/>
    <property type="project" value="InterPro"/>
</dbReference>
<dbReference type="RefSeq" id="WP_316434016.1">
    <property type="nucleotide sequence ID" value="NZ_CP053586.1"/>
</dbReference>
<evidence type="ECO:0000256" key="2">
    <source>
        <dbReference type="HAMAP-Rule" id="MF_00048"/>
    </source>
</evidence>
<proteinExistence type="inferred from homology"/>
<name>A0AA96WJK6_9CYAN</name>
<accession>A0AA96WJK6</accession>
<dbReference type="InterPro" id="IPR003509">
    <property type="entry name" value="UPF0102_YraN-like"/>
</dbReference>
<dbReference type="Gene3D" id="3.40.1350.10">
    <property type="match status" value="1"/>
</dbReference>
<gene>
    <name evidence="3" type="ORF">HJG54_06490</name>
</gene>
<dbReference type="HAMAP" id="MF_00048">
    <property type="entry name" value="UPF0102"/>
    <property type="match status" value="1"/>
</dbReference>
<dbReference type="InterPro" id="IPR011856">
    <property type="entry name" value="tRNA_endonuc-like_dom_sf"/>
</dbReference>
<reference evidence="3" key="1">
    <citation type="submission" date="2020-05" db="EMBL/GenBank/DDBJ databases">
        <authorList>
            <person name="Zhu T."/>
            <person name="Keshari N."/>
            <person name="Lu X."/>
        </authorList>
    </citation>
    <scope>NUCLEOTIDE SEQUENCE</scope>
    <source>
        <strain evidence="3">NK1-12</strain>
    </source>
</reference>